<evidence type="ECO:0000256" key="2">
    <source>
        <dbReference type="ARBA" id="ARBA00007951"/>
    </source>
</evidence>
<dbReference type="EMBL" id="FQUX01000004">
    <property type="protein sequence ID" value="SHF49463.1"/>
    <property type="molecule type" value="Genomic_DNA"/>
</dbReference>
<dbReference type="GO" id="GO:0006004">
    <property type="term" value="P:fucose metabolic process"/>
    <property type="evidence" value="ECO:0007669"/>
    <property type="project" value="InterPro"/>
</dbReference>
<dbReference type="GO" id="GO:0016139">
    <property type="term" value="P:glycoside catabolic process"/>
    <property type="evidence" value="ECO:0007669"/>
    <property type="project" value="TreeGrafter"/>
</dbReference>
<dbReference type="InterPro" id="IPR057739">
    <property type="entry name" value="Glyco_hydro_29_N"/>
</dbReference>
<keyword evidence="5" id="KW-0378">Hydrolase</keyword>
<comment type="function">
    <text evidence="1">Alpha-L-fucosidase is responsible for hydrolyzing the alpha-1,6-linked fucose joined to the reducing-end N-acetylglucosamine of the carbohydrate moieties of glycoproteins.</text>
</comment>
<evidence type="ECO:0000313" key="10">
    <source>
        <dbReference type="EMBL" id="SHF49463.1"/>
    </source>
</evidence>
<dbReference type="InterPro" id="IPR016286">
    <property type="entry name" value="FUC_metazoa-typ"/>
</dbReference>
<sequence>MNIIKNRLRSLLLAVTLAFVCQLITAQAIYEDERYVPETDPLVLEKLEEWQDMKFGLLMHWGTYSQWGIVESWSLCPEEYGWCERTKGSNPSDYNTYKKEYEGLQKTFNPVKFDPDKWAKAAKNAGMKYVVFTTKHHDGFSMFDSKYTDYKITDPKTPFSTNPKANITKEIFNSFREQGLWAGAYFSKPDWNTPTYWDPYYPPRDRNVNYEPEANPEKWQSYIDFTHNQILELLTDYGKVDILWLDGGWVAKTPKSEITNWYEQQLVNNDNGYLKNRIVNQDIKMDELVVKAREKQPGLIVVDRAVHGKNQNYLTPENRVPEKPLPYPWESCIIAGGGWSYSFNAQYMSGREAIHTLVDIVAKGGNLLLNVAPSPEGEWDEGAYRLLNEIGDWMSVNKEAIYGTRSLAPFKFNNVCVTAKPDGAVYLTYLVEKGQTSLPSEIVFPDYIPSRGAKAQLLGGKQKLKWTQKDEGMAIQLPKDLWGKLLETEAFVIRIK</sequence>
<reference evidence="11" key="1">
    <citation type="submission" date="2016-11" db="EMBL/GenBank/DDBJ databases">
        <authorList>
            <person name="Varghese N."/>
            <person name="Submissions S."/>
        </authorList>
    </citation>
    <scope>NUCLEOTIDE SEQUENCE [LARGE SCALE GENOMIC DNA]</scope>
    <source>
        <strain evidence="11">DSM 17539</strain>
    </source>
</reference>
<dbReference type="SMART" id="SM00812">
    <property type="entry name" value="Alpha_L_fucos"/>
    <property type="match status" value="1"/>
</dbReference>
<dbReference type="InterPro" id="IPR017853">
    <property type="entry name" value="GH"/>
</dbReference>
<evidence type="ECO:0000256" key="5">
    <source>
        <dbReference type="ARBA" id="ARBA00022801"/>
    </source>
</evidence>
<dbReference type="PANTHER" id="PTHR10030">
    <property type="entry name" value="ALPHA-L-FUCOSIDASE"/>
    <property type="match status" value="1"/>
</dbReference>
<feature type="signal peptide" evidence="8">
    <location>
        <begin position="1"/>
        <end position="28"/>
    </location>
</feature>
<feature type="domain" description="Glycoside hydrolase family 29 N-terminal" evidence="9">
    <location>
        <begin position="26"/>
        <end position="399"/>
    </location>
</feature>
<dbReference type="GO" id="GO:0005764">
    <property type="term" value="C:lysosome"/>
    <property type="evidence" value="ECO:0007669"/>
    <property type="project" value="TreeGrafter"/>
</dbReference>
<evidence type="ECO:0000259" key="9">
    <source>
        <dbReference type="Pfam" id="PF01120"/>
    </source>
</evidence>
<protein>
    <recommendedName>
        <fullName evidence="3">alpha-L-fucosidase</fullName>
        <ecNumber evidence="3">3.2.1.51</ecNumber>
    </recommendedName>
</protein>
<keyword evidence="4 8" id="KW-0732">Signal</keyword>
<keyword evidence="11" id="KW-1185">Reference proteome</keyword>
<evidence type="ECO:0000313" key="11">
    <source>
        <dbReference type="Proteomes" id="UP000184406"/>
    </source>
</evidence>
<dbReference type="PANTHER" id="PTHR10030:SF37">
    <property type="entry name" value="ALPHA-L-FUCOSIDASE-RELATED"/>
    <property type="match status" value="1"/>
</dbReference>
<accession>A0A1M5C3V9</accession>
<evidence type="ECO:0000256" key="8">
    <source>
        <dbReference type="SAM" id="SignalP"/>
    </source>
</evidence>
<dbReference type="OrthoDB" id="1095333at2"/>
<evidence type="ECO:0000256" key="7">
    <source>
        <dbReference type="PIRSR" id="PIRSR001092-1"/>
    </source>
</evidence>
<dbReference type="Gene3D" id="2.60.40.1180">
    <property type="entry name" value="Golgi alpha-mannosidase II"/>
    <property type="match status" value="1"/>
</dbReference>
<feature type="site" description="May be important for catalysis" evidence="7">
    <location>
        <position position="332"/>
    </location>
</feature>
<proteinExistence type="inferred from homology"/>
<dbReference type="EC" id="3.2.1.51" evidence="3"/>
<organism evidence="10 11">
    <name type="scientific">Arenibacter palladensis</name>
    <dbReference type="NCBI Taxonomy" id="237373"/>
    <lineage>
        <taxon>Bacteria</taxon>
        <taxon>Pseudomonadati</taxon>
        <taxon>Bacteroidota</taxon>
        <taxon>Flavobacteriia</taxon>
        <taxon>Flavobacteriales</taxon>
        <taxon>Flavobacteriaceae</taxon>
        <taxon>Arenibacter</taxon>
    </lineage>
</organism>
<dbReference type="InterPro" id="IPR000933">
    <property type="entry name" value="Glyco_hydro_29"/>
</dbReference>
<dbReference type="InterPro" id="IPR013780">
    <property type="entry name" value="Glyco_hydro_b"/>
</dbReference>
<dbReference type="Proteomes" id="UP000184406">
    <property type="component" value="Unassembled WGS sequence"/>
</dbReference>
<evidence type="ECO:0000256" key="1">
    <source>
        <dbReference type="ARBA" id="ARBA00004071"/>
    </source>
</evidence>
<dbReference type="Pfam" id="PF01120">
    <property type="entry name" value="Alpha_L_fucos"/>
    <property type="match status" value="1"/>
</dbReference>
<gene>
    <name evidence="10" type="ORF">SAMN03080594_104366</name>
</gene>
<evidence type="ECO:0000256" key="4">
    <source>
        <dbReference type="ARBA" id="ARBA00022729"/>
    </source>
</evidence>
<comment type="similarity">
    <text evidence="2">Belongs to the glycosyl hydrolase 29 family.</text>
</comment>
<name>A0A1M5C3V9_9FLAO</name>
<dbReference type="SUPFAM" id="SSF51445">
    <property type="entry name" value="(Trans)glycosidases"/>
    <property type="match status" value="1"/>
</dbReference>
<feature type="chain" id="PRO_5013064560" description="alpha-L-fucosidase" evidence="8">
    <location>
        <begin position="29"/>
        <end position="496"/>
    </location>
</feature>
<dbReference type="Gene3D" id="3.20.20.80">
    <property type="entry name" value="Glycosidases"/>
    <property type="match status" value="1"/>
</dbReference>
<keyword evidence="6" id="KW-0326">Glycosidase</keyword>
<dbReference type="RefSeq" id="WP_072862663.1">
    <property type="nucleotide sequence ID" value="NZ_FQUX01000004.1"/>
</dbReference>
<evidence type="ECO:0000256" key="6">
    <source>
        <dbReference type="ARBA" id="ARBA00023295"/>
    </source>
</evidence>
<dbReference type="AlphaFoldDB" id="A0A1M5C3V9"/>
<dbReference type="PIRSF" id="PIRSF001092">
    <property type="entry name" value="Alpha-L-fucosidase"/>
    <property type="match status" value="1"/>
</dbReference>
<dbReference type="GO" id="GO:0004560">
    <property type="term" value="F:alpha-L-fucosidase activity"/>
    <property type="evidence" value="ECO:0007669"/>
    <property type="project" value="InterPro"/>
</dbReference>
<evidence type="ECO:0000256" key="3">
    <source>
        <dbReference type="ARBA" id="ARBA00012662"/>
    </source>
</evidence>